<gene>
    <name evidence="14" type="ORF">EV356DRAFT_347993</name>
</gene>
<evidence type="ECO:0000256" key="11">
    <source>
        <dbReference type="SAM" id="MobiDB-lite"/>
    </source>
</evidence>
<evidence type="ECO:0000256" key="4">
    <source>
        <dbReference type="ARBA" id="ARBA00012895"/>
    </source>
</evidence>
<reference evidence="14" key="1">
    <citation type="journal article" date="2020" name="Stud. Mycol.">
        <title>101 Dothideomycetes genomes: a test case for predicting lifestyles and emergence of pathogens.</title>
        <authorList>
            <person name="Haridas S."/>
            <person name="Albert R."/>
            <person name="Binder M."/>
            <person name="Bloem J."/>
            <person name="Labutti K."/>
            <person name="Salamov A."/>
            <person name="Andreopoulos B."/>
            <person name="Baker S."/>
            <person name="Barry K."/>
            <person name="Bills G."/>
            <person name="Bluhm B."/>
            <person name="Cannon C."/>
            <person name="Castanera R."/>
            <person name="Culley D."/>
            <person name="Daum C."/>
            <person name="Ezra D."/>
            <person name="Gonzalez J."/>
            <person name="Henrissat B."/>
            <person name="Kuo A."/>
            <person name="Liang C."/>
            <person name="Lipzen A."/>
            <person name="Lutzoni F."/>
            <person name="Magnuson J."/>
            <person name="Mondo S."/>
            <person name="Nolan M."/>
            <person name="Ohm R."/>
            <person name="Pangilinan J."/>
            <person name="Park H.-J."/>
            <person name="Ramirez L."/>
            <person name="Alfaro M."/>
            <person name="Sun H."/>
            <person name="Tritt A."/>
            <person name="Yoshinaga Y."/>
            <person name="Zwiers L.-H."/>
            <person name="Turgeon B."/>
            <person name="Goodwin S."/>
            <person name="Spatafora J."/>
            <person name="Crous P."/>
            <person name="Grigoriev I."/>
        </authorList>
    </citation>
    <scope>NUCLEOTIDE SEQUENCE</scope>
    <source>
        <strain evidence="14">Tuck. ex Michener</strain>
    </source>
</reference>
<accession>A0A6A6GWQ6</accession>
<evidence type="ECO:0000259" key="13">
    <source>
        <dbReference type="Pfam" id="PF21180"/>
    </source>
</evidence>
<evidence type="ECO:0000313" key="15">
    <source>
        <dbReference type="Proteomes" id="UP000800092"/>
    </source>
</evidence>
<comment type="similarity">
    <text evidence="3 10">Belongs to the TOP6A family.</text>
</comment>
<evidence type="ECO:0000256" key="6">
    <source>
        <dbReference type="ARBA" id="ARBA00022842"/>
    </source>
</evidence>
<keyword evidence="6" id="KW-0460">Magnesium</keyword>
<dbReference type="PRINTS" id="PR01550">
    <property type="entry name" value="TOP6AFAMILY"/>
</dbReference>
<dbReference type="GO" id="GO:0000706">
    <property type="term" value="P:meiotic DNA double-strand break processing"/>
    <property type="evidence" value="ECO:0007669"/>
    <property type="project" value="TreeGrafter"/>
</dbReference>
<dbReference type="GO" id="GO:0042138">
    <property type="term" value="P:meiotic DNA double-strand break formation"/>
    <property type="evidence" value="ECO:0007669"/>
    <property type="project" value="TreeGrafter"/>
</dbReference>
<dbReference type="EC" id="5.6.2.2" evidence="4"/>
<keyword evidence="9 10" id="KW-0413">Isomerase</keyword>
<feature type="domain" description="Spo11/DNA topoisomerase VI subunit A N-terminal" evidence="12">
    <location>
        <begin position="158"/>
        <end position="219"/>
    </location>
</feature>
<dbReference type="GO" id="GO:0000228">
    <property type="term" value="C:nuclear chromosome"/>
    <property type="evidence" value="ECO:0007669"/>
    <property type="project" value="TreeGrafter"/>
</dbReference>
<evidence type="ECO:0000256" key="5">
    <source>
        <dbReference type="ARBA" id="ARBA00022723"/>
    </source>
</evidence>
<dbReference type="InterPro" id="IPR036078">
    <property type="entry name" value="Spo11/TopoVI_A_sf"/>
</dbReference>
<evidence type="ECO:0000259" key="12">
    <source>
        <dbReference type="Pfam" id="PF04406"/>
    </source>
</evidence>
<name>A0A6A6GWQ6_VIRVR</name>
<evidence type="ECO:0000256" key="10">
    <source>
        <dbReference type="PROSITE-ProRule" id="PRU01385"/>
    </source>
</evidence>
<dbReference type="PROSITE" id="PS52041">
    <property type="entry name" value="TOPO_IIB"/>
    <property type="match status" value="1"/>
</dbReference>
<dbReference type="GO" id="GO:0007131">
    <property type="term" value="P:reciprocal meiotic recombination"/>
    <property type="evidence" value="ECO:0007669"/>
    <property type="project" value="TreeGrafter"/>
</dbReference>
<dbReference type="GO" id="GO:0003918">
    <property type="term" value="F:DNA topoisomerase type II (double strand cut, ATP-hydrolyzing) activity"/>
    <property type="evidence" value="ECO:0007669"/>
    <property type="project" value="UniProtKB-UniRule"/>
</dbReference>
<evidence type="ECO:0000313" key="14">
    <source>
        <dbReference type="EMBL" id="KAF2230216.1"/>
    </source>
</evidence>
<dbReference type="InterPro" id="IPR036388">
    <property type="entry name" value="WH-like_DNA-bd_sf"/>
</dbReference>
<dbReference type="CDD" id="cd00223">
    <property type="entry name" value="TOPRIM_TopoIIB_SPO"/>
    <property type="match status" value="1"/>
</dbReference>
<dbReference type="InterPro" id="IPR002815">
    <property type="entry name" value="Spo11/TopoVI_A"/>
</dbReference>
<dbReference type="Pfam" id="PF21180">
    <property type="entry name" value="TOP6A-Spo11_Toprim"/>
    <property type="match status" value="1"/>
</dbReference>
<dbReference type="Gene3D" id="1.10.10.10">
    <property type="entry name" value="Winged helix-like DNA-binding domain superfamily/Winged helix DNA-binding domain"/>
    <property type="match status" value="1"/>
</dbReference>
<keyword evidence="15" id="KW-1185">Reference proteome</keyword>
<evidence type="ECO:0000256" key="1">
    <source>
        <dbReference type="ARBA" id="ARBA00000185"/>
    </source>
</evidence>
<dbReference type="InterPro" id="IPR034136">
    <property type="entry name" value="TOPRIM_Topo6A/Spo11"/>
</dbReference>
<evidence type="ECO:0000256" key="9">
    <source>
        <dbReference type="ARBA" id="ARBA00023235"/>
    </source>
</evidence>
<evidence type="ECO:0000256" key="2">
    <source>
        <dbReference type="ARBA" id="ARBA00001946"/>
    </source>
</evidence>
<feature type="region of interest" description="Disordered" evidence="11">
    <location>
        <begin position="1"/>
        <end position="23"/>
    </location>
</feature>
<protein>
    <recommendedName>
        <fullName evidence="4">DNA topoisomerase (ATP-hydrolyzing)</fullName>
        <ecNumber evidence="4">5.6.2.2</ecNumber>
    </recommendedName>
</protein>
<dbReference type="OrthoDB" id="5377392at2759"/>
<keyword evidence="5" id="KW-0479">Metal-binding</keyword>
<evidence type="ECO:0000256" key="7">
    <source>
        <dbReference type="ARBA" id="ARBA00023029"/>
    </source>
</evidence>
<dbReference type="GO" id="GO:0003677">
    <property type="term" value="F:DNA binding"/>
    <property type="evidence" value="ECO:0007669"/>
    <property type="project" value="UniProtKB-UniRule"/>
</dbReference>
<keyword evidence="7 10" id="KW-0799">Topoisomerase</keyword>
<dbReference type="AlphaFoldDB" id="A0A6A6GWQ6"/>
<dbReference type="GO" id="GO:0005524">
    <property type="term" value="F:ATP binding"/>
    <property type="evidence" value="ECO:0007669"/>
    <property type="project" value="InterPro"/>
</dbReference>
<keyword evidence="8 10" id="KW-0238">DNA-binding</keyword>
<dbReference type="PANTHER" id="PTHR10848:SF0">
    <property type="entry name" value="MEIOTIC RECOMBINATION PROTEIN SPO11"/>
    <property type="match status" value="1"/>
</dbReference>
<feature type="active site" description="O-(5'-phospho-DNA)-tyrosine intermediate" evidence="10">
    <location>
        <position position="187"/>
    </location>
</feature>
<dbReference type="Gene3D" id="3.40.1360.10">
    <property type="match status" value="1"/>
</dbReference>
<dbReference type="EMBL" id="ML991845">
    <property type="protein sequence ID" value="KAF2230216.1"/>
    <property type="molecule type" value="Genomic_DNA"/>
</dbReference>
<evidence type="ECO:0000256" key="8">
    <source>
        <dbReference type="ARBA" id="ARBA00023125"/>
    </source>
</evidence>
<dbReference type="SUPFAM" id="SSF56726">
    <property type="entry name" value="DNA topoisomerase IV, alpha subunit"/>
    <property type="match status" value="1"/>
</dbReference>
<feature type="compositionally biased region" description="Basic and acidic residues" evidence="11">
    <location>
        <begin position="130"/>
        <end position="145"/>
    </location>
</feature>
<feature type="domain" description="Topoisomerase 6 subunit A/Spo11 TOPRIM" evidence="13">
    <location>
        <begin position="269"/>
        <end position="434"/>
    </location>
</feature>
<evidence type="ECO:0000256" key="3">
    <source>
        <dbReference type="ARBA" id="ARBA00006559"/>
    </source>
</evidence>
<proteinExistence type="inferred from homology"/>
<organism evidence="14 15">
    <name type="scientific">Viridothelium virens</name>
    <name type="common">Speckled blister lichen</name>
    <name type="synonym">Trypethelium virens</name>
    <dbReference type="NCBI Taxonomy" id="1048519"/>
    <lineage>
        <taxon>Eukaryota</taxon>
        <taxon>Fungi</taxon>
        <taxon>Dikarya</taxon>
        <taxon>Ascomycota</taxon>
        <taxon>Pezizomycotina</taxon>
        <taxon>Dothideomycetes</taxon>
        <taxon>Dothideomycetes incertae sedis</taxon>
        <taxon>Trypetheliales</taxon>
        <taxon>Trypetheliaceae</taxon>
        <taxon>Viridothelium</taxon>
    </lineage>
</organism>
<sequence length="451" mass="50491">MDVSGLDDMLLDESSMEGSSQESLTGRFEDLFASHNKGFLPIVDPLPSADESLAISEVPSPHNPVSSKLDSTSTILPKSSERASQVTKDRYYVITKIESIFEGVVDALLDYEERMILSMCSRKNLSRSGSRNDMHDPESKLDGSKEISFPGRTAQEAWRFTVVFRILEMVHDALVNNILITKRDIYYHDPNLFTKQEIVDRYVDDIAYTFEVPRSLLNVRATAKGLVAGRFELHKRDGSIIAGSTEKEGYLVPHPKDISHACVEAAEWILVVEKEATFCSIVNSHPGQSLLSKGIIITGKGYPDIATRAFLRALVVPSTWNLFSSPKSYALVDYDPDGLAILSTYKHGSRALPHENMDIAIGTIEWLGLNSSQAIADREVVDYQQGLVTLSDRDRRRANQLLDDAPFREAGPERAWRRELQVMLVLNMKAEMQICDSDVKGLSRWLEVHLS</sequence>
<comment type="catalytic activity">
    <reaction evidence="1 10">
        <text>ATP-dependent breakage, passage and rejoining of double-stranded DNA.</text>
        <dbReference type="EC" id="5.6.2.2"/>
    </reaction>
</comment>
<feature type="region of interest" description="Disordered" evidence="11">
    <location>
        <begin position="126"/>
        <end position="146"/>
    </location>
</feature>
<dbReference type="Pfam" id="PF04406">
    <property type="entry name" value="TP6A_N"/>
    <property type="match status" value="1"/>
</dbReference>
<dbReference type="PANTHER" id="PTHR10848">
    <property type="entry name" value="MEIOTIC RECOMBINATION PROTEIN SPO11"/>
    <property type="match status" value="1"/>
</dbReference>
<dbReference type="InterPro" id="IPR013049">
    <property type="entry name" value="Spo11/TopoVI_A_N"/>
</dbReference>
<dbReference type="Proteomes" id="UP000800092">
    <property type="component" value="Unassembled WGS sequence"/>
</dbReference>
<dbReference type="GO" id="GO:0046872">
    <property type="term" value="F:metal ion binding"/>
    <property type="evidence" value="ECO:0007669"/>
    <property type="project" value="UniProtKB-KW"/>
</dbReference>
<comment type="cofactor">
    <cofactor evidence="2">
        <name>Mg(2+)</name>
        <dbReference type="ChEBI" id="CHEBI:18420"/>
    </cofactor>
</comment>